<feature type="compositionally biased region" description="Polar residues" evidence="1">
    <location>
        <begin position="416"/>
        <end position="427"/>
    </location>
</feature>
<sequence length="653" mass="72425">MFITRNPAAFYFAFEYSTGPQSPNEVPERRRPITLYDMGLSPSNGLPFDALDYRQLSEAKPRKEAIELWSESQRYAIALETSSRAGVQDVGQADLATVRHRVTQEMFEALPQRIRNEWSEVANESECSKHAWTPLEMPNGRKKPLPKVFGGQLRTIKNVICAAQPVLDMISDATGWDANLLLGGPDPTDKGRLTILRLPRLQSILALTSRSVESSTSPARTHSDRSLSRHEAVEKFLIPTFGGFLKDCFPPGDYAFGTPSNESQCGKPTSTSVAINVGQSRVLDERTMSDSRISASMPLAKQENSEESSQAVTFDSKPTSHARLCSNGPSTNVVCLHSGPHSSKLELQCSLSPKAGSTIDSPLDVSPSSASLAESNPSITRTLPDKPNTSSCPSTIPLRTASTSASSNSHALSASQVIGPSTAQIPLSNKRPSDSEPTSFGLDLPITKRPRIESNSKAAAHATIAPSTDMSKIIPPSDAPEWFQNVLKLFQDNDLGSPEWLSLVRDWVELEKKENFKQKGDLRTSYQRPTCVRDWIKRKRSCYWRPYFSARGVIKEMEDKFMTWWTMLQPDWRLCGPISKRSKCSILKSATPGSWETLRVTGLYGLCTVLVALYAWCWALKSERKSKDSLEYKHWLEALNDVQFTLVEMLKSA</sequence>
<dbReference type="InParanoid" id="A0A409XZN4"/>
<evidence type="ECO:0000256" key="1">
    <source>
        <dbReference type="SAM" id="MobiDB-lite"/>
    </source>
</evidence>
<organism evidence="3 4">
    <name type="scientific">Gymnopilus dilepis</name>
    <dbReference type="NCBI Taxonomy" id="231916"/>
    <lineage>
        <taxon>Eukaryota</taxon>
        <taxon>Fungi</taxon>
        <taxon>Dikarya</taxon>
        <taxon>Basidiomycota</taxon>
        <taxon>Agaricomycotina</taxon>
        <taxon>Agaricomycetes</taxon>
        <taxon>Agaricomycetidae</taxon>
        <taxon>Agaricales</taxon>
        <taxon>Agaricineae</taxon>
        <taxon>Hymenogastraceae</taxon>
        <taxon>Gymnopilus</taxon>
    </lineage>
</organism>
<evidence type="ECO:0000313" key="4">
    <source>
        <dbReference type="Proteomes" id="UP000284706"/>
    </source>
</evidence>
<dbReference type="OrthoDB" id="2683861at2759"/>
<proteinExistence type="predicted"/>
<feature type="region of interest" description="Disordered" evidence="1">
    <location>
        <begin position="295"/>
        <end position="321"/>
    </location>
</feature>
<keyword evidence="2" id="KW-0472">Membrane</keyword>
<gene>
    <name evidence="3" type="ORF">CVT26_004808</name>
</gene>
<protein>
    <submittedName>
        <fullName evidence="3">Uncharacterized protein</fullName>
    </submittedName>
</protein>
<comment type="caution">
    <text evidence="3">The sequence shown here is derived from an EMBL/GenBank/DDBJ whole genome shotgun (WGS) entry which is preliminary data.</text>
</comment>
<feature type="compositionally biased region" description="Polar residues" evidence="1">
    <location>
        <begin position="366"/>
        <end position="394"/>
    </location>
</feature>
<dbReference type="AlphaFoldDB" id="A0A409XZN4"/>
<accession>A0A409XZN4</accession>
<keyword evidence="2" id="KW-1133">Transmembrane helix</keyword>
<evidence type="ECO:0000256" key="2">
    <source>
        <dbReference type="SAM" id="Phobius"/>
    </source>
</evidence>
<reference evidence="3 4" key="1">
    <citation type="journal article" date="2018" name="Evol. Lett.">
        <title>Horizontal gene cluster transfer increased hallucinogenic mushroom diversity.</title>
        <authorList>
            <person name="Reynolds H.T."/>
            <person name="Vijayakumar V."/>
            <person name="Gluck-Thaler E."/>
            <person name="Korotkin H.B."/>
            <person name="Matheny P.B."/>
            <person name="Slot J.C."/>
        </authorList>
    </citation>
    <scope>NUCLEOTIDE SEQUENCE [LARGE SCALE GENOMIC DNA]</scope>
    <source>
        <strain evidence="3 4">SRW20</strain>
    </source>
</reference>
<dbReference type="Proteomes" id="UP000284706">
    <property type="component" value="Unassembled WGS sequence"/>
</dbReference>
<evidence type="ECO:0000313" key="3">
    <source>
        <dbReference type="EMBL" id="PPQ96173.1"/>
    </source>
</evidence>
<name>A0A409XZN4_9AGAR</name>
<keyword evidence="4" id="KW-1185">Reference proteome</keyword>
<feature type="transmembrane region" description="Helical" evidence="2">
    <location>
        <begin position="602"/>
        <end position="620"/>
    </location>
</feature>
<keyword evidence="2" id="KW-0812">Transmembrane</keyword>
<feature type="compositionally biased region" description="Polar residues" evidence="1">
    <location>
        <begin position="307"/>
        <end position="319"/>
    </location>
</feature>
<dbReference type="EMBL" id="NHYE01001391">
    <property type="protein sequence ID" value="PPQ96173.1"/>
    <property type="molecule type" value="Genomic_DNA"/>
</dbReference>
<feature type="region of interest" description="Disordered" evidence="1">
    <location>
        <begin position="358"/>
        <end position="448"/>
    </location>
</feature>
<feature type="compositionally biased region" description="Low complexity" evidence="1">
    <location>
        <begin position="401"/>
        <end position="415"/>
    </location>
</feature>